<dbReference type="STRING" id="767434.Fraau_1976"/>
<gene>
    <name evidence="1" type="ordered locus">Fraau_1976</name>
</gene>
<dbReference type="HOGENOM" id="CLU_2699311_0_0_6"/>
<dbReference type="RefSeq" id="WP_014403366.1">
    <property type="nucleotide sequence ID" value="NC_017033.1"/>
</dbReference>
<dbReference type="eggNOG" id="COG3311">
    <property type="taxonomic scope" value="Bacteria"/>
</dbReference>
<keyword evidence="2" id="KW-1185">Reference proteome</keyword>
<evidence type="ECO:0000313" key="2">
    <source>
        <dbReference type="Proteomes" id="UP000005234"/>
    </source>
</evidence>
<dbReference type="EMBL" id="CP003350">
    <property type="protein sequence ID" value="AFC86363.1"/>
    <property type="molecule type" value="Genomic_DNA"/>
</dbReference>
<sequence length="73" mass="8832">MSAAENIDPAEGHLWGYEDCARYIGVARWTFVNRISKEPDFPRPAIELSRKIRRWLPEDVKDWAYRSRRRNRR</sequence>
<dbReference type="AlphaFoldDB" id="H8L1V2"/>
<evidence type="ECO:0000313" key="1">
    <source>
        <dbReference type="EMBL" id="AFC86363.1"/>
    </source>
</evidence>
<protein>
    <submittedName>
        <fullName evidence="1">Uncharacterized protein</fullName>
    </submittedName>
</protein>
<accession>H8L1V2</accession>
<name>H8L1V2_FRAAD</name>
<dbReference type="KEGG" id="fau:Fraau_1976"/>
<organism evidence="1 2">
    <name type="scientific">Frateuria aurantia (strain ATCC 33424 / DSM 6220 / KCTC 2777 / LMG 1558 / NBRC 3245 / NCIMB 13370)</name>
    <name type="common">Acetobacter aurantius</name>
    <dbReference type="NCBI Taxonomy" id="767434"/>
    <lineage>
        <taxon>Bacteria</taxon>
        <taxon>Pseudomonadati</taxon>
        <taxon>Pseudomonadota</taxon>
        <taxon>Gammaproteobacteria</taxon>
        <taxon>Lysobacterales</taxon>
        <taxon>Rhodanobacteraceae</taxon>
        <taxon>Frateuria</taxon>
    </lineage>
</organism>
<reference evidence="1" key="1">
    <citation type="submission" date="2012-02" db="EMBL/GenBank/DDBJ databases">
        <title>The complete genome of Frateuria aurantia DSM 6220.</title>
        <authorList>
            <consortium name="US DOE Joint Genome Institute (JGI-PGF)"/>
            <person name="Lucas S."/>
            <person name="Copeland A."/>
            <person name="Lapidus A."/>
            <person name="Glavina del Rio T."/>
            <person name="Dalin E."/>
            <person name="Tice H."/>
            <person name="Bruce D."/>
            <person name="Goodwin L."/>
            <person name="Pitluck S."/>
            <person name="Peters L."/>
            <person name="Ovchinnikova G."/>
            <person name="Teshima H."/>
            <person name="Kyrpides N."/>
            <person name="Mavromatis K."/>
            <person name="Ivanova N."/>
            <person name="Brettin T."/>
            <person name="Detter J.C."/>
            <person name="Han C."/>
            <person name="Larimer F."/>
            <person name="Land M."/>
            <person name="Hauser L."/>
            <person name="Markowitz V."/>
            <person name="Cheng J.-F."/>
            <person name="Hugenholtz P."/>
            <person name="Woyke T."/>
            <person name="Wu D."/>
            <person name="Brambilla E."/>
            <person name="Klenk H.-P."/>
            <person name="Eisen J.A."/>
        </authorList>
    </citation>
    <scope>NUCLEOTIDE SEQUENCE</scope>
    <source>
        <strain evidence="1">DSM 6220</strain>
    </source>
</reference>
<dbReference type="Proteomes" id="UP000005234">
    <property type="component" value="Chromosome"/>
</dbReference>
<dbReference type="OrthoDB" id="9103293at2"/>
<proteinExistence type="predicted"/>